<dbReference type="EMBL" id="BSYO01000053">
    <property type="protein sequence ID" value="GMH32016.1"/>
    <property type="molecule type" value="Genomic_DNA"/>
</dbReference>
<keyword evidence="2" id="KW-1185">Reference proteome</keyword>
<name>A0AAD3TMP2_NEPGR</name>
<evidence type="ECO:0000313" key="2">
    <source>
        <dbReference type="Proteomes" id="UP001279734"/>
    </source>
</evidence>
<proteinExistence type="predicted"/>
<accession>A0AAD3TMP2</accession>
<dbReference type="Proteomes" id="UP001279734">
    <property type="component" value="Unassembled WGS sequence"/>
</dbReference>
<organism evidence="1 2">
    <name type="scientific">Nepenthes gracilis</name>
    <name type="common">Slender pitcher plant</name>
    <dbReference type="NCBI Taxonomy" id="150966"/>
    <lineage>
        <taxon>Eukaryota</taxon>
        <taxon>Viridiplantae</taxon>
        <taxon>Streptophyta</taxon>
        <taxon>Embryophyta</taxon>
        <taxon>Tracheophyta</taxon>
        <taxon>Spermatophyta</taxon>
        <taxon>Magnoliopsida</taxon>
        <taxon>eudicotyledons</taxon>
        <taxon>Gunneridae</taxon>
        <taxon>Pentapetalae</taxon>
        <taxon>Caryophyllales</taxon>
        <taxon>Nepenthaceae</taxon>
        <taxon>Nepenthes</taxon>
    </lineage>
</organism>
<protein>
    <submittedName>
        <fullName evidence="1">Uncharacterized protein</fullName>
    </submittedName>
</protein>
<dbReference type="AlphaFoldDB" id="A0AAD3TMP2"/>
<reference evidence="1" key="1">
    <citation type="submission" date="2023-05" db="EMBL/GenBank/DDBJ databases">
        <title>Nepenthes gracilis genome sequencing.</title>
        <authorList>
            <person name="Fukushima K."/>
        </authorList>
    </citation>
    <scope>NUCLEOTIDE SEQUENCE</scope>
    <source>
        <strain evidence="1">SING2019-196</strain>
    </source>
</reference>
<sequence>MLCCSYVLHRCGSPAGADVLEAVASICWNSAAGPCTASLFSVLYAAETPQMLLKVEEQPGGCSGIGPLRADPLLWSCCCFKVSASRDGPEVFAGAEVASPAGADGLVDVECISGNSAAG</sequence>
<evidence type="ECO:0000313" key="1">
    <source>
        <dbReference type="EMBL" id="GMH32016.1"/>
    </source>
</evidence>
<comment type="caution">
    <text evidence="1">The sequence shown here is derived from an EMBL/GenBank/DDBJ whole genome shotgun (WGS) entry which is preliminary data.</text>
</comment>
<gene>
    <name evidence="1" type="ORF">Nepgr_033860</name>
</gene>